<evidence type="ECO:0000256" key="1">
    <source>
        <dbReference type="SAM" id="MobiDB-lite"/>
    </source>
</evidence>
<protein>
    <submittedName>
        <fullName evidence="2">Uncharacterized protein</fullName>
    </submittedName>
</protein>
<evidence type="ECO:0000313" key="2">
    <source>
        <dbReference type="EMBL" id="VVC92000.1"/>
    </source>
</evidence>
<keyword evidence="3" id="KW-1185">Reference proteome</keyword>
<dbReference type="Proteomes" id="UP000324832">
    <property type="component" value="Unassembled WGS sequence"/>
</dbReference>
<evidence type="ECO:0000313" key="3">
    <source>
        <dbReference type="Proteomes" id="UP000324832"/>
    </source>
</evidence>
<dbReference type="EMBL" id="FZQP02001182">
    <property type="protein sequence ID" value="VVC92000.1"/>
    <property type="molecule type" value="Genomic_DNA"/>
</dbReference>
<sequence length="170" mass="18676">MMCCVMEYLQGGGGLVQQLRKSYSLSDLTECDPRDEHGSDEADDVLAEPRLIRRAIKSAYATRRSASETNNRQTMYFPEVDVDIRGPKPRTDEPDFSHIKSTDDISSGYSSADNSTSLTRTASVGASSRSRARTTRTTVTTIKRPHAAEAVLSASATIPRAKKSSKRKTQ</sequence>
<feature type="compositionally biased region" description="Basic residues" evidence="1">
    <location>
        <begin position="160"/>
        <end position="170"/>
    </location>
</feature>
<feature type="region of interest" description="Disordered" evidence="1">
    <location>
        <begin position="61"/>
        <end position="170"/>
    </location>
</feature>
<name>A0A5E4Q382_9NEOP</name>
<feature type="compositionally biased region" description="Basic and acidic residues" evidence="1">
    <location>
        <begin position="82"/>
        <end position="103"/>
    </location>
</feature>
<organism evidence="2 3">
    <name type="scientific">Leptidea sinapis</name>
    <dbReference type="NCBI Taxonomy" id="189913"/>
    <lineage>
        <taxon>Eukaryota</taxon>
        <taxon>Metazoa</taxon>
        <taxon>Ecdysozoa</taxon>
        <taxon>Arthropoda</taxon>
        <taxon>Hexapoda</taxon>
        <taxon>Insecta</taxon>
        <taxon>Pterygota</taxon>
        <taxon>Neoptera</taxon>
        <taxon>Endopterygota</taxon>
        <taxon>Lepidoptera</taxon>
        <taxon>Glossata</taxon>
        <taxon>Ditrysia</taxon>
        <taxon>Papilionoidea</taxon>
        <taxon>Pieridae</taxon>
        <taxon>Dismorphiinae</taxon>
        <taxon>Leptidea</taxon>
    </lineage>
</organism>
<accession>A0A5E4Q382</accession>
<feature type="compositionally biased region" description="Low complexity" evidence="1">
    <location>
        <begin position="119"/>
        <end position="141"/>
    </location>
</feature>
<dbReference type="AlphaFoldDB" id="A0A5E4Q382"/>
<feature type="compositionally biased region" description="Polar residues" evidence="1">
    <location>
        <begin position="104"/>
        <end position="118"/>
    </location>
</feature>
<proteinExistence type="predicted"/>
<reference evidence="2 3" key="1">
    <citation type="submission" date="2017-07" db="EMBL/GenBank/DDBJ databases">
        <authorList>
            <person name="Talla V."/>
            <person name="Backstrom N."/>
        </authorList>
    </citation>
    <scope>NUCLEOTIDE SEQUENCE [LARGE SCALE GENOMIC DNA]</scope>
</reference>
<gene>
    <name evidence="2" type="ORF">LSINAPIS_LOCUS4537</name>
</gene>